<dbReference type="Pfam" id="PF13411">
    <property type="entry name" value="MerR_1"/>
    <property type="match status" value="1"/>
</dbReference>
<evidence type="ECO:0000313" key="6">
    <source>
        <dbReference type="EMBL" id="KOA89312.1"/>
    </source>
</evidence>
<evidence type="ECO:0000256" key="4">
    <source>
        <dbReference type="SAM" id="Coils"/>
    </source>
</evidence>
<name>A0A9Q1UZH4_CLOBO</name>
<dbReference type="RefSeq" id="WP_013724505.1">
    <property type="nucleotide sequence ID" value="NZ_LGVP01000020.1"/>
</dbReference>
<proteinExistence type="predicted"/>
<protein>
    <submittedName>
        <fullName evidence="6">Transcriptional regulator</fullName>
    </submittedName>
</protein>
<evidence type="ECO:0000256" key="2">
    <source>
        <dbReference type="ARBA" id="ARBA00023125"/>
    </source>
</evidence>
<organism evidence="6 7">
    <name type="scientific">Clostridium botulinum</name>
    <dbReference type="NCBI Taxonomy" id="1491"/>
    <lineage>
        <taxon>Bacteria</taxon>
        <taxon>Bacillati</taxon>
        <taxon>Bacillota</taxon>
        <taxon>Clostridia</taxon>
        <taxon>Eubacteriales</taxon>
        <taxon>Clostridiaceae</taxon>
        <taxon>Clostridium</taxon>
    </lineage>
</organism>
<keyword evidence="1" id="KW-0805">Transcription regulation</keyword>
<keyword evidence="4" id="KW-0175">Coiled coil</keyword>
<reference evidence="6 7" key="1">
    <citation type="submission" date="2015-07" db="EMBL/GenBank/DDBJ databases">
        <title>Draft genome sequences of 17 French Clostridium botulinum group III.</title>
        <authorList>
            <person name="Woudstra C."/>
            <person name="Le Marechal C."/>
            <person name="Souillard R."/>
            <person name="Bayon-Auboyer M.-H."/>
            <person name="Dessouter D."/>
            <person name="Fach P."/>
        </authorList>
    </citation>
    <scope>NUCLEOTIDE SEQUENCE [LARGE SCALE GENOMIC DNA]</scope>
    <source>
        <strain evidence="6 7">12LNRI-CD</strain>
    </source>
</reference>
<accession>A0A9Q1UZH4</accession>
<dbReference type="EMBL" id="LGVR01000018">
    <property type="protein sequence ID" value="KOA89312.1"/>
    <property type="molecule type" value="Genomic_DNA"/>
</dbReference>
<dbReference type="CDD" id="cd00592">
    <property type="entry name" value="HTH_MerR-like"/>
    <property type="match status" value="1"/>
</dbReference>
<dbReference type="InterPro" id="IPR009061">
    <property type="entry name" value="DNA-bd_dom_put_sf"/>
</dbReference>
<comment type="caution">
    <text evidence="6">The sequence shown here is derived from an EMBL/GenBank/DDBJ whole genome shotgun (WGS) entry which is preliminary data.</text>
</comment>
<dbReference type="GO" id="GO:0003677">
    <property type="term" value="F:DNA binding"/>
    <property type="evidence" value="ECO:0007669"/>
    <property type="project" value="UniProtKB-KW"/>
</dbReference>
<gene>
    <name evidence="6" type="ORF">ADU74_04365</name>
</gene>
<dbReference type="Proteomes" id="UP000037540">
    <property type="component" value="Unassembled WGS sequence"/>
</dbReference>
<feature type="domain" description="HTH merR-type" evidence="5">
    <location>
        <begin position="1"/>
        <end position="69"/>
    </location>
</feature>
<feature type="coiled-coil region" evidence="4">
    <location>
        <begin position="273"/>
        <end position="300"/>
    </location>
</feature>
<dbReference type="PANTHER" id="PTHR30204:SF94">
    <property type="entry name" value="HEAVY METAL-DEPENDENT TRANSCRIPTIONAL REGULATOR HI_0293-RELATED"/>
    <property type="match status" value="1"/>
</dbReference>
<keyword evidence="3" id="KW-0804">Transcription</keyword>
<evidence type="ECO:0000313" key="7">
    <source>
        <dbReference type="Proteomes" id="UP000037540"/>
    </source>
</evidence>
<dbReference type="InterPro" id="IPR047057">
    <property type="entry name" value="MerR_fam"/>
</dbReference>
<sequence length="321" mass="37982">MNIKLASEKTGLTKKAIKYYESVGLINPSKNSENNYRDYTEKDIIKLNLIASLRILDIPISEIKLLIEGNKTIDKVLTDTLKTINDSISNLEKSKLIISSIIEKKNKDFYVVGEEVKKLRETLEYSMEEKREYIYDKLIRVFPGDFGKIIVLQYEPFLNIYIDNDEKEEAWIKLVDILDDLECVDENNPMFVKLANMNKQQLKECSNDIETNIYNILNGGEEEIEKQKKAMIKAIKYLYNNEEWKKSFIENCDMAKEMFELNGREFNEFDKYLQILSEDYKRYNEIMKKINDEVNEEVKKEFGFTREEFLKDLYEKGKINN</sequence>
<dbReference type="InterPro" id="IPR000551">
    <property type="entry name" value="MerR-type_HTH_dom"/>
</dbReference>
<evidence type="ECO:0000256" key="1">
    <source>
        <dbReference type="ARBA" id="ARBA00023015"/>
    </source>
</evidence>
<dbReference type="Gene3D" id="1.10.1660.10">
    <property type="match status" value="1"/>
</dbReference>
<dbReference type="GO" id="GO:0003700">
    <property type="term" value="F:DNA-binding transcription factor activity"/>
    <property type="evidence" value="ECO:0007669"/>
    <property type="project" value="InterPro"/>
</dbReference>
<dbReference type="SMART" id="SM00422">
    <property type="entry name" value="HTH_MERR"/>
    <property type="match status" value="1"/>
</dbReference>
<dbReference type="PROSITE" id="PS50937">
    <property type="entry name" value="HTH_MERR_2"/>
    <property type="match status" value="1"/>
</dbReference>
<dbReference type="AlphaFoldDB" id="A0A9Q1UZH4"/>
<evidence type="ECO:0000259" key="5">
    <source>
        <dbReference type="PROSITE" id="PS50937"/>
    </source>
</evidence>
<keyword evidence="2" id="KW-0238">DNA-binding</keyword>
<dbReference type="PANTHER" id="PTHR30204">
    <property type="entry name" value="REDOX-CYCLING DRUG-SENSING TRANSCRIPTIONAL ACTIVATOR SOXR"/>
    <property type="match status" value="1"/>
</dbReference>
<evidence type="ECO:0000256" key="3">
    <source>
        <dbReference type="ARBA" id="ARBA00023163"/>
    </source>
</evidence>
<dbReference type="SUPFAM" id="SSF46955">
    <property type="entry name" value="Putative DNA-binding domain"/>
    <property type="match status" value="1"/>
</dbReference>